<feature type="region of interest" description="Disordered" evidence="2">
    <location>
        <begin position="84"/>
        <end position="113"/>
    </location>
</feature>
<dbReference type="InterPro" id="IPR010929">
    <property type="entry name" value="PDR_CDR_ABC"/>
</dbReference>
<keyword evidence="3" id="KW-0472">Membrane</keyword>
<evidence type="ECO:0000256" key="3">
    <source>
        <dbReference type="SAM" id="Phobius"/>
    </source>
</evidence>
<evidence type="ECO:0000313" key="6">
    <source>
        <dbReference type="Proteomes" id="UP000224854"/>
    </source>
</evidence>
<comment type="caution">
    <text evidence="5">The sequence shown here is derived from an EMBL/GenBank/DDBJ whole genome shotgun (WGS) entry which is preliminary data.</text>
</comment>
<keyword evidence="1" id="KW-0813">Transport</keyword>
<dbReference type="GO" id="GO:0005524">
    <property type="term" value="F:ATP binding"/>
    <property type="evidence" value="ECO:0007669"/>
    <property type="project" value="InterPro"/>
</dbReference>
<keyword evidence="3" id="KW-1133">Transmembrane helix</keyword>
<proteinExistence type="predicted"/>
<gene>
    <name evidence="5" type="ORF">CDD82_6743</name>
</gene>
<keyword evidence="6" id="KW-1185">Reference proteome</keyword>
<feature type="domain" description="CDR ABC transporter" evidence="4">
    <location>
        <begin position="43"/>
        <end position="77"/>
    </location>
</feature>
<dbReference type="Pfam" id="PF06422">
    <property type="entry name" value="PDR_CDR"/>
    <property type="match status" value="1"/>
</dbReference>
<accession>A0A2C5ZJM3</accession>
<sequence length="113" mass="13075">MTCGQYLAPMLARSVGRLQNPDDTSQCRFCAVTKADQLLSDSRIYWHDRWRNYGIFWAFIAFNIFMAAALYYVFRVQKLSLSSLPSFSWPWGKGKKKKEGGQQQQQEQQGAQP</sequence>
<evidence type="ECO:0000313" key="5">
    <source>
        <dbReference type="EMBL" id="PHH82185.1"/>
    </source>
</evidence>
<evidence type="ECO:0000256" key="1">
    <source>
        <dbReference type="ARBA" id="ARBA00022448"/>
    </source>
</evidence>
<evidence type="ECO:0000256" key="2">
    <source>
        <dbReference type="SAM" id="MobiDB-lite"/>
    </source>
</evidence>
<reference evidence="5 6" key="1">
    <citation type="submission" date="2017-06" db="EMBL/GenBank/DDBJ databases">
        <title>Ant-infecting Ophiocordyceps genomes reveal a high diversity of potential behavioral manipulation genes and a possible major role for enterotoxins.</title>
        <authorList>
            <person name="De Bekker C."/>
            <person name="Evans H.C."/>
            <person name="Brachmann A."/>
            <person name="Hughes D.P."/>
        </authorList>
    </citation>
    <scope>NUCLEOTIDE SEQUENCE [LARGE SCALE GENOMIC DNA]</scope>
    <source>
        <strain evidence="5 6">1348a</strain>
    </source>
</reference>
<feature type="transmembrane region" description="Helical" evidence="3">
    <location>
        <begin position="55"/>
        <end position="74"/>
    </location>
</feature>
<keyword evidence="3" id="KW-0812">Transmembrane</keyword>
<protein>
    <recommendedName>
        <fullName evidence="4">CDR ABC transporter domain-containing protein</fullName>
    </recommendedName>
</protein>
<dbReference type="EMBL" id="NJEU01000072">
    <property type="protein sequence ID" value="PHH82185.1"/>
    <property type="molecule type" value="Genomic_DNA"/>
</dbReference>
<dbReference type="GO" id="GO:0042626">
    <property type="term" value="F:ATPase-coupled transmembrane transporter activity"/>
    <property type="evidence" value="ECO:0007669"/>
    <property type="project" value="InterPro"/>
</dbReference>
<dbReference type="Proteomes" id="UP000224854">
    <property type="component" value="Unassembled WGS sequence"/>
</dbReference>
<dbReference type="OrthoDB" id="245989at2759"/>
<organism evidence="5 6">
    <name type="scientific">Ophiocordyceps australis</name>
    <dbReference type="NCBI Taxonomy" id="1399860"/>
    <lineage>
        <taxon>Eukaryota</taxon>
        <taxon>Fungi</taxon>
        <taxon>Dikarya</taxon>
        <taxon>Ascomycota</taxon>
        <taxon>Pezizomycotina</taxon>
        <taxon>Sordariomycetes</taxon>
        <taxon>Hypocreomycetidae</taxon>
        <taxon>Hypocreales</taxon>
        <taxon>Ophiocordycipitaceae</taxon>
        <taxon>Ophiocordyceps</taxon>
    </lineage>
</organism>
<name>A0A2C5ZJM3_9HYPO</name>
<evidence type="ECO:0000259" key="4">
    <source>
        <dbReference type="Pfam" id="PF06422"/>
    </source>
</evidence>
<dbReference type="AlphaFoldDB" id="A0A2C5ZJM3"/>
<dbReference type="GO" id="GO:0016020">
    <property type="term" value="C:membrane"/>
    <property type="evidence" value="ECO:0007669"/>
    <property type="project" value="InterPro"/>
</dbReference>
<feature type="compositionally biased region" description="Low complexity" evidence="2">
    <location>
        <begin position="101"/>
        <end position="113"/>
    </location>
</feature>